<dbReference type="KEGG" id="gsl:Gasu_49190"/>
<dbReference type="RefSeq" id="XP_005703987.1">
    <property type="nucleotide sequence ID" value="XM_005703930.1"/>
</dbReference>
<gene>
    <name evidence="2" type="ORF">Gasu_49190</name>
</gene>
<feature type="transmembrane region" description="Helical" evidence="1">
    <location>
        <begin position="105"/>
        <end position="127"/>
    </location>
</feature>
<evidence type="ECO:0000256" key="1">
    <source>
        <dbReference type="SAM" id="Phobius"/>
    </source>
</evidence>
<dbReference type="EMBL" id="KB454531">
    <property type="protein sequence ID" value="EME27467.1"/>
    <property type="molecule type" value="Genomic_DNA"/>
</dbReference>
<dbReference type="OrthoDB" id="10427806at2759"/>
<keyword evidence="3" id="KW-1185">Reference proteome</keyword>
<dbReference type="AlphaFoldDB" id="M2XC38"/>
<evidence type="ECO:0000313" key="3">
    <source>
        <dbReference type="Proteomes" id="UP000030680"/>
    </source>
</evidence>
<protein>
    <submittedName>
        <fullName evidence="2">Uncharacterized protein</fullName>
    </submittedName>
</protein>
<evidence type="ECO:0000313" key="2">
    <source>
        <dbReference type="EMBL" id="EME27467.1"/>
    </source>
</evidence>
<dbReference type="Proteomes" id="UP000030680">
    <property type="component" value="Unassembled WGS sequence"/>
</dbReference>
<keyword evidence="1" id="KW-0812">Transmembrane</keyword>
<keyword evidence="1" id="KW-1133">Transmembrane helix</keyword>
<dbReference type="GeneID" id="17086370"/>
<proteinExistence type="predicted"/>
<reference evidence="3" key="1">
    <citation type="journal article" date="2013" name="Science">
        <title>Gene transfer from bacteria and archaea facilitated evolution of an extremophilic eukaryote.</title>
        <authorList>
            <person name="Schonknecht G."/>
            <person name="Chen W.H."/>
            <person name="Ternes C.M."/>
            <person name="Barbier G.G."/>
            <person name="Shrestha R.P."/>
            <person name="Stanke M."/>
            <person name="Brautigam A."/>
            <person name="Baker B.J."/>
            <person name="Banfield J.F."/>
            <person name="Garavito R.M."/>
            <person name="Carr K."/>
            <person name="Wilkerson C."/>
            <person name="Rensing S.A."/>
            <person name="Gagneul D."/>
            <person name="Dickenson N.E."/>
            <person name="Oesterhelt C."/>
            <person name="Lercher M.J."/>
            <person name="Weber A.P."/>
        </authorList>
    </citation>
    <scope>NUCLEOTIDE SEQUENCE [LARGE SCALE GENOMIC DNA]</scope>
    <source>
        <strain evidence="3">074W</strain>
    </source>
</reference>
<keyword evidence="1" id="KW-0472">Membrane</keyword>
<accession>M2XC38</accession>
<organism evidence="2 3">
    <name type="scientific">Galdieria sulphuraria</name>
    <name type="common">Red alga</name>
    <dbReference type="NCBI Taxonomy" id="130081"/>
    <lineage>
        <taxon>Eukaryota</taxon>
        <taxon>Rhodophyta</taxon>
        <taxon>Bangiophyceae</taxon>
        <taxon>Galdieriales</taxon>
        <taxon>Galdieriaceae</taxon>
        <taxon>Galdieria</taxon>
    </lineage>
</organism>
<sequence>MAILFKSWSGVPRRNLHSNHRCDSIGQCTLSKLPMTTFIPNLFLPHQKRLDGHRRTKRNSLLPLLGTRRVKTTNIPFSNISLKKAEILATFDTETTVTAVNYGQIFLGGISIAVGSLLAAVLTGIIANSRYEEVRISFKIFLFEALLITNDTEPCPIQLEKEVLEDEE</sequence>
<dbReference type="Gramene" id="EME27467">
    <property type="protein sequence ID" value="EME27467"/>
    <property type="gene ID" value="Gasu_49190"/>
</dbReference>
<name>M2XC38_GALSU</name>